<comment type="caution">
    <text evidence="1">The sequence shown here is derived from an EMBL/GenBank/DDBJ whole genome shotgun (WGS) entry which is preliminary data.</text>
</comment>
<protein>
    <recommendedName>
        <fullName evidence="3">LigA protein</fullName>
    </recommendedName>
</protein>
<evidence type="ECO:0000313" key="2">
    <source>
        <dbReference type="Proteomes" id="UP001595833"/>
    </source>
</evidence>
<reference evidence="2" key="1">
    <citation type="journal article" date="2019" name="Int. J. Syst. Evol. Microbiol.">
        <title>The Global Catalogue of Microorganisms (GCM) 10K type strain sequencing project: providing services to taxonomists for standard genome sequencing and annotation.</title>
        <authorList>
            <consortium name="The Broad Institute Genomics Platform"/>
            <consortium name="The Broad Institute Genome Sequencing Center for Infectious Disease"/>
            <person name="Wu L."/>
            <person name="Ma J."/>
        </authorList>
    </citation>
    <scope>NUCLEOTIDE SEQUENCE [LARGE SCALE GENOMIC DNA]</scope>
    <source>
        <strain evidence="2">KCTC 12848</strain>
    </source>
</reference>
<evidence type="ECO:0000313" key="1">
    <source>
        <dbReference type="EMBL" id="MFC5058586.1"/>
    </source>
</evidence>
<dbReference type="RefSeq" id="WP_380648250.1">
    <property type="nucleotide sequence ID" value="NZ_JBHSJB010000033.1"/>
</dbReference>
<dbReference type="EMBL" id="JBHSJB010000033">
    <property type="protein sequence ID" value="MFC5058586.1"/>
    <property type="molecule type" value="Genomic_DNA"/>
</dbReference>
<sequence length="375" mass="38965">MALVVVLVAGGVVAWFTLGGGGSSDDGGDARGGEVTEEAGCSGDYCLGEYRYVNACGLLDPSSTAARVGPIGDEGLLVQESFADPLPTADPASPWPFSARSLCDIRPVDHQGAAFRSLSLDLEQYAEADVVEAPAERGRSLPGVDNVVVRDEDGAVEVFGQVRNLRFRMNLVWSTKKPPIPEATITALVKGVVEGVATGPGAAEDLGELSQGGRRVVTDACTVFTGADFQDAVDYAVNPANVDRSYTTTSTGSITRTCRRTTATIDRERPAPGGTTYLDGAMSPKVTVTQHPDAAAARAAVAKDRRDLAGAVEIPGVGDGAVFGAGPSAFSLQFTHGFHQVRVDCGLSNGNADWTPADMRARLEPLAAAIAARMP</sequence>
<accession>A0ABV9YDC4</accession>
<dbReference type="Proteomes" id="UP001595833">
    <property type="component" value="Unassembled WGS sequence"/>
</dbReference>
<evidence type="ECO:0008006" key="3">
    <source>
        <dbReference type="Google" id="ProtNLM"/>
    </source>
</evidence>
<proteinExistence type="predicted"/>
<keyword evidence="2" id="KW-1185">Reference proteome</keyword>
<gene>
    <name evidence="1" type="ORF">ACFPFM_33160</name>
</gene>
<organism evidence="1 2">
    <name type="scientific">Saccharothrix xinjiangensis</name>
    <dbReference type="NCBI Taxonomy" id="204798"/>
    <lineage>
        <taxon>Bacteria</taxon>
        <taxon>Bacillati</taxon>
        <taxon>Actinomycetota</taxon>
        <taxon>Actinomycetes</taxon>
        <taxon>Pseudonocardiales</taxon>
        <taxon>Pseudonocardiaceae</taxon>
        <taxon>Saccharothrix</taxon>
    </lineage>
</organism>
<name>A0ABV9YDC4_9PSEU</name>